<keyword evidence="2" id="KW-0472">Membrane</keyword>
<organism evidence="3 4">
    <name type="scientific">Nodularia spumigena CENA596</name>
    <dbReference type="NCBI Taxonomy" id="1819295"/>
    <lineage>
        <taxon>Bacteria</taxon>
        <taxon>Bacillati</taxon>
        <taxon>Cyanobacteriota</taxon>
        <taxon>Cyanophyceae</taxon>
        <taxon>Nostocales</taxon>
        <taxon>Nodulariaceae</taxon>
        <taxon>Nodularia</taxon>
    </lineage>
</organism>
<comment type="caution">
    <text evidence="3">The sequence shown here is derived from an EMBL/GenBank/DDBJ whole genome shotgun (WGS) entry which is preliminary data.</text>
</comment>
<evidence type="ECO:0000313" key="4">
    <source>
        <dbReference type="Proteomes" id="UP000076555"/>
    </source>
</evidence>
<keyword evidence="2" id="KW-0812">Transmembrane</keyword>
<feature type="transmembrane region" description="Helical" evidence="2">
    <location>
        <begin position="134"/>
        <end position="152"/>
    </location>
</feature>
<evidence type="ECO:0000256" key="1">
    <source>
        <dbReference type="SAM" id="MobiDB-lite"/>
    </source>
</evidence>
<evidence type="ECO:0000256" key="2">
    <source>
        <dbReference type="SAM" id="Phobius"/>
    </source>
</evidence>
<dbReference type="EMBL" id="LWAJ01000033">
    <property type="protein sequence ID" value="KZL51226.1"/>
    <property type="molecule type" value="Genomic_DNA"/>
</dbReference>
<gene>
    <name evidence="3" type="ORF">A2T98_03270</name>
</gene>
<sequence>MSAVEQSDLDNEKSPVKQPNSTKEKAKQSSGEESLNGRKSTSLDNQNKDTLERIVPFFGKDTSISPEDQRQNFNTIFAGLLGLFLWLTLIGVIIWNTMSISTLSNNFWKDQSSIEEAEKKFEKSSNLINDTSKSLYSLIGPLATAVTSFYYNSMSLSKNSSRDD</sequence>
<protein>
    <submittedName>
        <fullName evidence="3">Uncharacterized protein</fullName>
    </submittedName>
</protein>
<keyword evidence="2" id="KW-1133">Transmembrane helix</keyword>
<feature type="region of interest" description="Disordered" evidence="1">
    <location>
        <begin position="1"/>
        <end position="45"/>
    </location>
</feature>
<proteinExistence type="predicted"/>
<evidence type="ECO:0000313" key="3">
    <source>
        <dbReference type="EMBL" id="KZL51226.1"/>
    </source>
</evidence>
<dbReference type="Proteomes" id="UP000076555">
    <property type="component" value="Unassembled WGS sequence"/>
</dbReference>
<dbReference type="AlphaFoldDB" id="A0A166KJQ1"/>
<feature type="compositionally biased region" description="Polar residues" evidence="1">
    <location>
        <begin position="28"/>
        <end position="45"/>
    </location>
</feature>
<name>A0A166KJQ1_NODSP</name>
<accession>A0A166KJQ1</accession>
<reference evidence="3 4" key="1">
    <citation type="submission" date="2016-04" db="EMBL/GenBank/DDBJ databases">
        <title>Draft Genome Assembly of the Bloom-forming Cyanobacterium Nodularia spumigena Strain CENA596 in Shrimp Production Ponds.</title>
        <authorList>
            <person name="Popin R.V."/>
            <person name="Rigonato J."/>
            <person name="Abreu V.A."/>
            <person name="Andreote A.P."/>
            <person name="Silveira S.B."/>
            <person name="Odebrecht C."/>
            <person name="Fiore M.F."/>
        </authorList>
    </citation>
    <scope>NUCLEOTIDE SEQUENCE [LARGE SCALE GENOMIC DNA]</scope>
    <source>
        <strain evidence="3 4">CENA596</strain>
    </source>
</reference>
<dbReference type="RefSeq" id="WP_063871541.1">
    <property type="nucleotide sequence ID" value="NZ_CAWMRI010000033.1"/>
</dbReference>
<feature type="transmembrane region" description="Helical" evidence="2">
    <location>
        <begin position="73"/>
        <end position="95"/>
    </location>
</feature>